<organism evidence="10 11">
    <name type="scientific">Allacma fusca</name>
    <dbReference type="NCBI Taxonomy" id="39272"/>
    <lineage>
        <taxon>Eukaryota</taxon>
        <taxon>Metazoa</taxon>
        <taxon>Ecdysozoa</taxon>
        <taxon>Arthropoda</taxon>
        <taxon>Hexapoda</taxon>
        <taxon>Collembola</taxon>
        <taxon>Symphypleona</taxon>
        <taxon>Sminthuridae</taxon>
        <taxon>Allacma</taxon>
    </lineage>
</organism>
<evidence type="ECO:0000256" key="3">
    <source>
        <dbReference type="ARBA" id="ARBA00022801"/>
    </source>
</evidence>
<evidence type="ECO:0000256" key="7">
    <source>
        <dbReference type="PIRNR" id="PIRNR000862"/>
    </source>
</evidence>
<dbReference type="EMBL" id="CAJVCH010551752">
    <property type="protein sequence ID" value="CAG7829506.1"/>
    <property type="molecule type" value="Genomic_DNA"/>
</dbReference>
<dbReference type="PANTHER" id="PTHR11005">
    <property type="entry name" value="LYSOSOMAL ACID LIPASE-RELATED"/>
    <property type="match status" value="1"/>
</dbReference>
<dbReference type="Proteomes" id="UP000708208">
    <property type="component" value="Unassembled WGS sequence"/>
</dbReference>
<evidence type="ECO:0000256" key="5">
    <source>
        <dbReference type="ARBA" id="ARBA00023098"/>
    </source>
</evidence>
<evidence type="ECO:0000256" key="8">
    <source>
        <dbReference type="SAM" id="SignalP"/>
    </source>
</evidence>
<keyword evidence="5" id="KW-0443">Lipid metabolism</keyword>
<feature type="signal peptide" evidence="8">
    <location>
        <begin position="1"/>
        <end position="25"/>
    </location>
</feature>
<evidence type="ECO:0000256" key="1">
    <source>
        <dbReference type="ARBA" id="ARBA00010701"/>
    </source>
</evidence>
<comment type="caution">
    <text evidence="10">The sequence shown here is derived from an EMBL/GenBank/DDBJ whole genome shotgun (WGS) entry which is preliminary data.</text>
</comment>
<accession>A0A8J2LWL6</accession>
<evidence type="ECO:0000259" key="9">
    <source>
        <dbReference type="Pfam" id="PF04083"/>
    </source>
</evidence>
<sequence>MAPSSKAIFLLLSLQLEFLCSQVLANLKTPRAPLHNQIFFNNLNRSDDKSRGDRKLKEGFDFNFALTAPQLIVKNGYKVEIHRVFTPDGYILEAHRIPAPGRPVVFAYHGMMQSSRDFLMNSGRKAFAYKMADAGYDVWLGNARGNSYSRRHTYLKTDTYAFWDYSVDEIIEYDVPAYIDYVLAVTGQGKINWVGYSLGSAVMFGLMSTKPAYNDKVNLFFSLGTTAYVGRSKSPLLRIIAPLENLQEKISNLVNHGEYLPQFFFPIMRTLFPLFCYPEAKLNLVGICSFFLFVVAGFNKPQANPSILPLMLGGTPSSVSVKMLGQWYQWINSGKFTHYDYGRVGNLKRYNSPSPPAYDLTKVNVKTVNIWAENDWLSVPSDVRSVVMELPNVIANVRIDMDTFNHLDFIYAKDADRLVYDKILGFLDMYT</sequence>
<reference evidence="10" key="1">
    <citation type="submission" date="2021-06" db="EMBL/GenBank/DDBJ databases">
        <authorList>
            <person name="Hodson N. C."/>
            <person name="Mongue J. A."/>
            <person name="Jaron S. K."/>
        </authorList>
    </citation>
    <scope>NUCLEOTIDE SEQUENCE</scope>
</reference>
<keyword evidence="2 8" id="KW-0732">Signal</keyword>
<dbReference type="AlphaFoldDB" id="A0A8J2LWL6"/>
<dbReference type="GO" id="GO:0016042">
    <property type="term" value="P:lipid catabolic process"/>
    <property type="evidence" value="ECO:0007669"/>
    <property type="project" value="UniProtKB-KW"/>
</dbReference>
<evidence type="ECO:0000256" key="2">
    <source>
        <dbReference type="ARBA" id="ARBA00022729"/>
    </source>
</evidence>
<proteinExistence type="inferred from homology"/>
<protein>
    <recommendedName>
        <fullName evidence="7">Lipase</fullName>
    </recommendedName>
</protein>
<gene>
    <name evidence="10" type="ORF">AFUS01_LOCUS39367</name>
</gene>
<evidence type="ECO:0000313" key="10">
    <source>
        <dbReference type="EMBL" id="CAG7829506.1"/>
    </source>
</evidence>
<evidence type="ECO:0000256" key="6">
    <source>
        <dbReference type="ARBA" id="ARBA00023180"/>
    </source>
</evidence>
<dbReference type="Pfam" id="PF04083">
    <property type="entry name" value="Abhydro_lipase"/>
    <property type="match status" value="1"/>
</dbReference>
<keyword evidence="6" id="KW-0325">Glycoprotein</keyword>
<dbReference type="FunFam" id="3.40.50.1820:FF:000057">
    <property type="entry name" value="Lipase"/>
    <property type="match status" value="1"/>
</dbReference>
<dbReference type="GO" id="GO:0016787">
    <property type="term" value="F:hydrolase activity"/>
    <property type="evidence" value="ECO:0007669"/>
    <property type="project" value="UniProtKB-KW"/>
</dbReference>
<keyword evidence="3 7" id="KW-0378">Hydrolase</keyword>
<keyword evidence="11" id="KW-1185">Reference proteome</keyword>
<dbReference type="InterPro" id="IPR006693">
    <property type="entry name" value="AB_hydrolase_lipase"/>
</dbReference>
<keyword evidence="4 7" id="KW-0442">Lipid degradation</keyword>
<evidence type="ECO:0000313" key="11">
    <source>
        <dbReference type="Proteomes" id="UP000708208"/>
    </source>
</evidence>
<comment type="similarity">
    <text evidence="1 7">Belongs to the AB hydrolase superfamily. Lipase family.</text>
</comment>
<dbReference type="InterPro" id="IPR025483">
    <property type="entry name" value="Lipase_euk"/>
</dbReference>
<feature type="domain" description="Partial AB-hydrolase lipase" evidence="9">
    <location>
        <begin position="69"/>
        <end position="121"/>
    </location>
</feature>
<dbReference type="PIRSF" id="PIRSF000862">
    <property type="entry name" value="Steryl_ester_lip"/>
    <property type="match status" value="1"/>
</dbReference>
<evidence type="ECO:0000256" key="4">
    <source>
        <dbReference type="ARBA" id="ARBA00022963"/>
    </source>
</evidence>
<dbReference type="OrthoDB" id="9974421at2759"/>
<name>A0A8J2LWL6_9HEXA</name>
<feature type="chain" id="PRO_5035311677" description="Lipase" evidence="8">
    <location>
        <begin position="26"/>
        <end position="431"/>
    </location>
</feature>